<dbReference type="SUPFAM" id="SSF53474">
    <property type="entry name" value="alpha/beta-Hydrolases"/>
    <property type="match status" value="1"/>
</dbReference>
<dbReference type="InterPro" id="IPR022742">
    <property type="entry name" value="Hydrolase_4"/>
</dbReference>
<sequence>MKKLIITTFLVILGFTMIGQEAQYQESDLEIGKFIEGTLTLPTVKEANSLIIFIQGSGPTDRNGNQPMMTNDGMKKMSRELATNGIASFRYDKRIFKMEELKLKEEDLTFDDMAMDAREIIGYFKDKDQFENIVIAGHSQGSLVGILASDDNTDAFISLAGAGEPIDNIIVGQVMKMAPQLGDNARNAFAEMKAEGKTSNYSPMLESLFRPNIQPYMLSWMKYDPAEEISKLEIPVLIINGTADIQVDVEQAEKLASANENSKLVILENMNHIFREIETKDRLVNTKSYNEPNQPLHPELISVITDFINELD</sequence>
<dbReference type="RefSeq" id="WP_143410706.1">
    <property type="nucleotide sequence ID" value="NZ_VHSF01000002.1"/>
</dbReference>
<comment type="caution">
    <text evidence="2">The sequence shown here is derived from an EMBL/GenBank/DDBJ whole genome shotgun (WGS) entry which is preliminary data.</text>
</comment>
<protein>
    <submittedName>
        <fullName evidence="2">Alpha/beta hydrolase</fullName>
    </submittedName>
</protein>
<dbReference type="EMBL" id="VHSF01000002">
    <property type="protein sequence ID" value="TRO65387.1"/>
    <property type="molecule type" value="Genomic_DNA"/>
</dbReference>
<feature type="domain" description="Serine aminopeptidase S33" evidence="1">
    <location>
        <begin position="76"/>
        <end position="272"/>
    </location>
</feature>
<evidence type="ECO:0000259" key="1">
    <source>
        <dbReference type="Pfam" id="PF12146"/>
    </source>
</evidence>
<keyword evidence="2" id="KW-0378">Hydrolase</keyword>
<proteinExistence type="predicted"/>
<evidence type="ECO:0000313" key="2">
    <source>
        <dbReference type="EMBL" id="TRO65387.1"/>
    </source>
</evidence>
<gene>
    <name evidence="2" type="ORF">FGM01_08235</name>
</gene>
<dbReference type="InterPro" id="IPR053145">
    <property type="entry name" value="AB_hydrolase_Est10"/>
</dbReference>
<dbReference type="Gene3D" id="3.40.50.1820">
    <property type="entry name" value="alpha/beta hydrolase"/>
    <property type="match status" value="1"/>
</dbReference>
<dbReference type="Proteomes" id="UP000315131">
    <property type="component" value="Unassembled WGS sequence"/>
</dbReference>
<dbReference type="GO" id="GO:0052689">
    <property type="term" value="F:carboxylic ester hydrolase activity"/>
    <property type="evidence" value="ECO:0007669"/>
    <property type="project" value="TreeGrafter"/>
</dbReference>
<accession>A0A550I328</accession>
<dbReference type="PANTHER" id="PTHR43265">
    <property type="entry name" value="ESTERASE ESTD"/>
    <property type="match status" value="1"/>
</dbReference>
<dbReference type="InterPro" id="IPR029058">
    <property type="entry name" value="AB_hydrolase_fold"/>
</dbReference>
<reference evidence="2 3" key="1">
    <citation type="submission" date="2019-06" db="EMBL/GenBank/DDBJ databases">
        <title>Gramella sabulilitoris sp. nov., isolated from a marine sand.</title>
        <authorList>
            <person name="Yoon J.-H."/>
        </authorList>
    </citation>
    <scope>NUCLEOTIDE SEQUENCE [LARGE SCALE GENOMIC DNA]</scope>
    <source>
        <strain evidence="2 3">HSMS-1</strain>
    </source>
</reference>
<dbReference type="AlphaFoldDB" id="A0A550I328"/>
<evidence type="ECO:0000313" key="3">
    <source>
        <dbReference type="Proteomes" id="UP000315131"/>
    </source>
</evidence>
<dbReference type="Pfam" id="PF12146">
    <property type="entry name" value="Hydrolase_4"/>
    <property type="match status" value="1"/>
</dbReference>
<name>A0A550I328_9FLAO</name>
<dbReference type="OrthoDB" id="9809549at2"/>
<keyword evidence="3" id="KW-1185">Reference proteome</keyword>
<dbReference type="PANTHER" id="PTHR43265:SF1">
    <property type="entry name" value="ESTERASE ESTD"/>
    <property type="match status" value="1"/>
</dbReference>
<organism evidence="2 3">
    <name type="scientific">Christiangramia sabulilitoris</name>
    <dbReference type="NCBI Taxonomy" id="2583991"/>
    <lineage>
        <taxon>Bacteria</taxon>
        <taxon>Pseudomonadati</taxon>
        <taxon>Bacteroidota</taxon>
        <taxon>Flavobacteriia</taxon>
        <taxon>Flavobacteriales</taxon>
        <taxon>Flavobacteriaceae</taxon>
        <taxon>Christiangramia</taxon>
    </lineage>
</organism>